<protein>
    <recommendedName>
        <fullName evidence="4">Carboxypeptidase regulatory-like domain-containing protein</fullName>
    </recommendedName>
</protein>
<dbReference type="SUPFAM" id="SSF49452">
    <property type="entry name" value="Starch-binding domain-like"/>
    <property type="match status" value="1"/>
</dbReference>
<sequence length="497" mass="52435">MLELCAGSDELLSCVARLVLRKNQRACCCVGPDVGATTTLLCGARMRDRPEEAMTPVHAMKWWVLCLVVVGGLVAGCAEDVVEEGVGPCAEGLRYNPVTGLCLAAGDEGPGEHDDAGQPSDTGGRPDGGDQPDGSEPEDVGSSPDGGSTPDADASVEPPEDCGPGHVIARVCATNGQVLAAANATISGVDCEGQPFEMSTRTDSSGTFEFDAVPAGSHSIVVSSGSFSRTSAVTVYEGETTDLTADADKLCVDGSSVRIAVLQGQYDNVREILGELNLSYELMGRDASTLGGAGVERAQHFLENAAQLNYFRILFIECGTLWYDLQSRGANMGLIAQNLRQFVANGNSIYASDWAHPFISEVFEGMIEFEGTTFDGARVGFAPQQLNATVESSEMQTLLSDTSASIRFGESDIAWVVARSAGPGSVVHFSADVTKCAGSQCTNPPSAGAVVEDSPLLVSRREQPNYGTVVFTSFHNKAQSDLGEDMQRILEFLIFRL</sequence>
<comment type="caution">
    <text evidence="2">The sequence shown here is derived from an EMBL/GenBank/DDBJ whole genome shotgun (WGS) entry which is preliminary data.</text>
</comment>
<dbReference type="AlphaFoldDB" id="A0A328CCL2"/>
<name>A0A328CCL2_9DELT</name>
<gene>
    <name evidence="2" type="ORF">DL240_07150</name>
</gene>
<evidence type="ECO:0000313" key="2">
    <source>
        <dbReference type="EMBL" id="RAL23917.1"/>
    </source>
</evidence>
<organism evidence="2 3">
    <name type="scientific">Lujinxingia litoralis</name>
    <dbReference type="NCBI Taxonomy" id="2211119"/>
    <lineage>
        <taxon>Bacteria</taxon>
        <taxon>Deltaproteobacteria</taxon>
        <taxon>Bradymonadales</taxon>
        <taxon>Lujinxingiaceae</taxon>
        <taxon>Lujinxingia</taxon>
    </lineage>
</organism>
<dbReference type="InterPro" id="IPR013784">
    <property type="entry name" value="Carb-bd-like_fold"/>
</dbReference>
<evidence type="ECO:0000256" key="1">
    <source>
        <dbReference type="SAM" id="MobiDB-lite"/>
    </source>
</evidence>
<evidence type="ECO:0000313" key="3">
    <source>
        <dbReference type="Proteomes" id="UP000249169"/>
    </source>
</evidence>
<reference evidence="2 3" key="1">
    <citation type="submission" date="2018-05" db="EMBL/GenBank/DDBJ databases">
        <title>Lujinxingia marina gen. nov. sp. nov., a new facultative anaerobic member of the class Deltaproteobacteria, and proposal of Lujinxingaceae fam. nov.</title>
        <authorList>
            <person name="Li C.-M."/>
        </authorList>
    </citation>
    <scope>NUCLEOTIDE SEQUENCE [LARGE SCALE GENOMIC DNA]</scope>
    <source>
        <strain evidence="2 3">B210</strain>
    </source>
</reference>
<evidence type="ECO:0008006" key="4">
    <source>
        <dbReference type="Google" id="ProtNLM"/>
    </source>
</evidence>
<feature type="region of interest" description="Disordered" evidence="1">
    <location>
        <begin position="105"/>
        <end position="161"/>
    </location>
</feature>
<keyword evidence="3" id="KW-1185">Reference proteome</keyword>
<dbReference type="GO" id="GO:0030246">
    <property type="term" value="F:carbohydrate binding"/>
    <property type="evidence" value="ECO:0007669"/>
    <property type="project" value="InterPro"/>
</dbReference>
<dbReference type="Pfam" id="PF13620">
    <property type="entry name" value="CarboxypepD_reg"/>
    <property type="match status" value="1"/>
</dbReference>
<dbReference type="Proteomes" id="UP000249169">
    <property type="component" value="Unassembled WGS sequence"/>
</dbReference>
<accession>A0A328CCL2</accession>
<dbReference type="EMBL" id="QHKO01000002">
    <property type="protein sequence ID" value="RAL23917.1"/>
    <property type="molecule type" value="Genomic_DNA"/>
</dbReference>
<proteinExistence type="predicted"/>
<dbReference type="Gene3D" id="2.60.40.1120">
    <property type="entry name" value="Carboxypeptidase-like, regulatory domain"/>
    <property type="match status" value="1"/>
</dbReference>